<feature type="compositionally biased region" description="Low complexity" evidence="1">
    <location>
        <begin position="163"/>
        <end position="173"/>
    </location>
</feature>
<proteinExistence type="predicted"/>
<dbReference type="OrthoDB" id="76224at2759"/>
<dbReference type="InterPro" id="IPR053263">
    <property type="entry name" value="Euk_RPA34_RNAP_subunit"/>
</dbReference>
<dbReference type="GeneID" id="54489275"/>
<evidence type="ECO:0000313" key="2">
    <source>
        <dbReference type="EMBL" id="KAF2758247.1"/>
    </source>
</evidence>
<feature type="compositionally biased region" description="Polar residues" evidence="1">
    <location>
        <begin position="72"/>
        <end position="87"/>
    </location>
</feature>
<feature type="compositionally biased region" description="Basic and acidic residues" evidence="1">
    <location>
        <begin position="339"/>
        <end position="383"/>
    </location>
</feature>
<dbReference type="Gene3D" id="6.20.250.70">
    <property type="match status" value="1"/>
</dbReference>
<feature type="compositionally biased region" description="Acidic residues" evidence="1">
    <location>
        <begin position="151"/>
        <end position="162"/>
    </location>
</feature>
<dbReference type="EMBL" id="ML996572">
    <property type="protein sequence ID" value="KAF2758247.1"/>
    <property type="molecule type" value="Genomic_DNA"/>
</dbReference>
<evidence type="ECO:0000256" key="1">
    <source>
        <dbReference type="SAM" id="MobiDB-lite"/>
    </source>
</evidence>
<feature type="compositionally biased region" description="Basic and acidic residues" evidence="1">
    <location>
        <begin position="137"/>
        <end position="148"/>
    </location>
</feature>
<keyword evidence="3" id="KW-1185">Reference proteome</keyword>
<accession>A0A6A6W9H7</accession>
<dbReference type="AlphaFoldDB" id="A0A6A6W9H7"/>
<feature type="region of interest" description="Disordered" evidence="1">
    <location>
        <begin position="1"/>
        <end position="179"/>
    </location>
</feature>
<dbReference type="PANTHER" id="PTHR28155">
    <property type="entry name" value="ACR243WP"/>
    <property type="match status" value="1"/>
</dbReference>
<feature type="compositionally biased region" description="Polar residues" evidence="1">
    <location>
        <begin position="323"/>
        <end position="335"/>
    </location>
</feature>
<dbReference type="Proteomes" id="UP000799437">
    <property type="component" value="Unassembled WGS sequence"/>
</dbReference>
<dbReference type="PANTHER" id="PTHR28155:SF1">
    <property type="entry name" value="DNA-DIRECTED RNA POLYMERASE I SUBUNIT RPA34.5-DOMAIN-CONTAINING PROTEIN"/>
    <property type="match status" value="1"/>
</dbReference>
<gene>
    <name evidence="2" type="ORF">EJ05DRAFT_511063</name>
</gene>
<protein>
    <submittedName>
        <fullName evidence="2">Uncharacterized protein</fullName>
    </submittedName>
</protein>
<dbReference type="InterPro" id="IPR013240">
    <property type="entry name" value="DNA-dir_RNA_pol1_su_RPA34"/>
</dbReference>
<feature type="region of interest" description="Disordered" evidence="1">
    <location>
        <begin position="297"/>
        <end position="408"/>
    </location>
</feature>
<name>A0A6A6W9H7_9PEZI</name>
<feature type="compositionally biased region" description="Basic residues" evidence="1">
    <location>
        <begin position="397"/>
        <end position="408"/>
    </location>
</feature>
<feature type="compositionally biased region" description="Polar residues" evidence="1">
    <location>
        <begin position="13"/>
        <end position="27"/>
    </location>
</feature>
<dbReference type="RefSeq" id="XP_033600698.1">
    <property type="nucleotide sequence ID" value="XM_033748221.1"/>
</dbReference>
<feature type="compositionally biased region" description="Low complexity" evidence="1">
    <location>
        <begin position="88"/>
        <end position="106"/>
    </location>
</feature>
<evidence type="ECO:0000313" key="3">
    <source>
        <dbReference type="Proteomes" id="UP000799437"/>
    </source>
</evidence>
<reference evidence="2" key="1">
    <citation type="journal article" date="2020" name="Stud. Mycol.">
        <title>101 Dothideomycetes genomes: a test case for predicting lifestyles and emergence of pathogens.</title>
        <authorList>
            <person name="Haridas S."/>
            <person name="Albert R."/>
            <person name="Binder M."/>
            <person name="Bloem J."/>
            <person name="Labutti K."/>
            <person name="Salamov A."/>
            <person name="Andreopoulos B."/>
            <person name="Baker S."/>
            <person name="Barry K."/>
            <person name="Bills G."/>
            <person name="Bluhm B."/>
            <person name="Cannon C."/>
            <person name="Castanera R."/>
            <person name="Culley D."/>
            <person name="Daum C."/>
            <person name="Ezra D."/>
            <person name="Gonzalez J."/>
            <person name="Henrissat B."/>
            <person name="Kuo A."/>
            <person name="Liang C."/>
            <person name="Lipzen A."/>
            <person name="Lutzoni F."/>
            <person name="Magnuson J."/>
            <person name="Mondo S."/>
            <person name="Nolan M."/>
            <person name="Ohm R."/>
            <person name="Pangilinan J."/>
            <person name="Park H.-J."/>
            <person name="Ramirez L."/>
            <person name="Alfaro M."/>
            <person name="Sun H."/>
            <person name="Tritt A."/>
            <person name="Yoshinaga Y."/>
            <person name="Zwiers L.-H."/>
            <person name="Turgeon B."/>
            <person name="Goodwin S."/>
            <person name="Spatafora J."/>
            <person name="Crous P."/>
            <person name="Grigoriev I."/>
        </authorList>
    </citation>
    <scope>NUCLEOTIDE SEQUENCE</scope>
    <source>
        <strain evidence="2">CBS 121739</strain>
    </source>
</reference>
<dbReference type="GO" id="GO:0006360">
    <property type="term" value="P:transcription by RNA polymerase I"/>
    <property type="evidence" value="ECO:0007669"/>
    <property type="project" value="InterPro"/>
</dbReference>
<sequence>MAIGKTKKGVPTSGAQKSFRSAEYVNSSEDDSAGQIPVPKTNHITPKERKPQALKAKKAAVRIQETPIPLPNVSSKTPLSASSNKTLSNANSNGSASCCSKAQQASPRLPELRLEMEVEEDDSSSTSESSDATEGDGSDHAATDHGIADEIAADDGTTEDETTASSTTSDSTAVVNRPAFIPPSGFKELGIGDVKLHDSTNILSDANLRGKQIIHIIAPARISLADIEALDIKGVIKAKQQLTLTSHEGVKYGVARQDGQACKETRVLVPKGSRYFPIRSTISETLQLQRIIDLPNPTTSYEVPASRPLRQQPKGLRMRFRMSGQTQDQGTTLEWSDSDDCKAVPSQEKRVGAKPALKESVKKSKNRDKTSTKSKDKERDSSSGKKRKKDEHDEDRRRKKKKRDINVE</sequence>
<dbReference type="Pfam" id="PF08208">
    <property type="entry name" value="RNA_polI_A34"/>
    <property type="match status" value="1"/>
</dbReference>
<organism evidence="2 3">
    <name type="scientific">Pseudovirgaria hyperparasitica</name>
    <dbReference type="NCBI Taxonomy" id="470096"/>
    <lineage>
        <taxon>Eukaryota</taxon>
        <taxon>Fungi</taxon>
        <taxon>Dikarya</taxon>
        <taxon>Ascomycota</taxon>
        <taxon>Pezizomycotina</taxon>
        <taxon>Dothideomycetes</taxon>
        <taxon>Dothideomycetes incertae sedis</taxon>
        <taxon>Acrospermales</taxon>
        <taxon>Acrospermaceae</taxon>
        <taxon>Pseudovirgaria</taxon>
    </lineage>
</organism>